<dbReference type="InterPro" id="IPR001910">
    <property type="entry name" value="Inosine/uridine_hydrolase_dom"/>
</dbReference>
<comment type="caution">
    <text evidence="4">The sequence shown here is derived from an EMBL/GenBank/DDBJ whole genome shotgun (WGS) entry which is preliminary data.</text>
</comment>
<gene>
    <name evidence="4" type="ORF">LCY76_07690</name>
</gene>
<dbReference type="InterPro" id="IPR036452">
    <property type="entry name" value="Ribo_hydro-like"/>
</dbReference>
<dbReference type="GO" id="GO:0006152">
    <property type="term" value="P:purine nucleoside catabolic process"/>
    <property type="evidence" value="ECO:0007669"/>
    <property type="project" value="TreeGrafter"/>
</dbReference>
<dbReference type="GO" id="GO:0008477">
    <property type="term" value="F:purine nucleosidase activity"/>
    <property type="evidence" value="ECO:0007669"/>
    <property type="project" value="TreeGrafter"/>
</dbReference>
<dbReference type="GO" id="GO:0005829">
    <property type="term" value="C:cytosol"/>
    <property type="evidence" value="ECO:0007669"/>
    <property type="project" value="TreeGrafter"/>
</dbReference>
<organism evidence="4 5">
    <name type="scientific">Fictibacillus marinisediminis</name>
    <dbReference type="NCBI Taxonomy" id="2878389"/>
    <lineage>
        <taxon>Bacteria</taxon>
        <taxon>Bacillati</taxon>
        <taxon>Bacillota</taxon>
        <taxon>Bacilli</taxon>
        <taxon>Bacillales</taxon>
        <taxon>Fictibacillaceae</taxon>
        <taxon>Fictibacillus</taxon>
    </lineage>
</organism>
<keyword evidence="2" id="KW-0326">Glycosidase</keyword>
<dbReference type="SUPFAM" id="SSF53590">
    <property type="entry name" value="Nucleoside hydrolase"/>
    <property type="match status" value="1"/>
</dbReference>
<dbReference type="Pfam" id="PF01156">
    <property type="entry name" value="IU_nuc_hydro"/>
    <property type="match status" value="1"/>
</dbReference>
<evidence type="ECO:0000256" key="1">
    <source>
        <dbReference type="ARBA" id="ARBA00022801"/>
    </source>
</evidence>
<evidence type="ECO:0000313" key="4">
    <source>
        <dbReference type="EMBL" id="MCK6256471.1"/>
    </source>
</evidence>
<evidence type="ECO:0000256" key="2">
    <source>
        <dbReference type="ARBA" id="ARBA00023295"/>
    </source>
</evidence>
<evidence type="ECO:0000259" key="3">
    <source>
        <dbReference type="Pfam" id="PF01156"/>
    </source>
</evidence>
<dbReference type="InterPro" id="IPR023186">
    <property type="entry name" value="IUNH"/>
</dbReference>
<dbReference type="Proteomes" id="UP001139011">
    <property type="component" value="Unassembled WGS sequence"/>
</dbReference>
<dbReference type="AlphaFoldDB" id="A0A9X1XA88"/>
<sequence length="316" mass="34173">MKSVILDVDTGIDDALAIAYAIHSPELRILGITTGFGNVSAEEATRNTLQVLQLLERSDIPVFQGAERPFRRESTRHRAYEVHGEDGLGNIKLPLPEPFSPGQHASDFIISMVKKHPNEITLITVGTQTNLALAVEKDPSITGLVNEVVIMGGAVTVPGNVTPAAEANFYADAEGADFVLNSGLPITLVGLDVTMKTLLQRETLTEWRGCGLKAAEIFADMCSFYMDFYERKNPGLGGCALHDPLAVGVAVDPTFISTKPMNVRVATEQEKLGQSRGVETDQGISVGIEVEAERFRTHFLNRILPASRKGSLHAGH</sequence>
<protein>
    <submittedName>
        <fullName evidence="4">Nucleoside hydrolase</fullName>
    </submittedName>
</protein>
<evidence type="ECO:0000313" key="5">
    <source>
        <dbReference type="Proteomes" id="UP001139011"/>
    </source>
</evidence>
<keyword evidence="5" id="KW-1185">Reference proteome</keyword>
<dbReference type="Gene3D" id="3.90.245.10">
    <property type="entry name" value="Ribonucleoside hydrolase-like"/>
    <property type="match status" value="1"/>
</dbReference>
<dbReference type="RefSeq" id="WP_248252144.1">
    <property type="nucleotide sequence ID" value="NZ_JAIWJX010000002.1"/>
</dbReference>
<accession>A0A9X1XA88</accession>
<reference evidence="4" key="1">
    <citation type="submission" date="2021-09" db="EMBL/GenBank/DDBJ databases">
        <title>Genome analysis of Fictibacillus sp. KIGAM418 isolated from marine sediment.</title>
        <authorList>
            <person name="Seo M.-J."/>
            <person name="Cho E.-S."/>
            <person name="Hwang C.Y."/>
        </authorList>
    </citation>
    <scope>NUCLEOTIDE SEQUENCE</scope>
    <source>
        <strain evidence="4">KIGAM418</strain>
    </source>
</reference>
<feature type="domain" description="Inosine/uridine-preferring nucleoside hydrolase" evidence="3">
    <location>
        <begin position="4"/>
        <end position="296"/>
    </location>
</feature>
<dbReference type="PANTHER" id="PTHR12304:SF4">
    <property type="entry name" value="URIDINE NUCLEOSIDASE"/>
    <property type="match status" value="1"/>
</dbReference>
<dbReference type="EMBL" id="JAIWJX010000002">
    <property type="protein sequence ID" value="MCK6256471.1"/>
    <property type="molecule type" value="Genomic_DNA"/>
</dbReference>
<dbReference type="CDD" id="cd02650">
    <property type="entry name" value="nuc_hydro_CaPnhB"/>
    <property type="match status" value="1"/>
</dbReference>
<proteinExistence type="predicted"/>
<keyword evidence="1 4" id="KW-0378">Hydrolase</keyword>
<name>A0A9X1XA88_9BACL</name>
<dbReference type="PANTHER" id="PTHR12304">
    <property type="entry name" value="INOSINE-URIDINE PREFERRING NUCLEOSIDE HYDROLASE"/>
    <property type="match status" value="1"/>
</dbReference>